<dbReference type="InterPro" id="IPR017441">
    <property type="entry name" value="Protein_kinase_ATP_BS"/>
</dbReference>
<dbReference type="PANTHER" id="PTHR11042:SF160">
    <property type="entry name" value="EUKARYOTIC TRANSLATION INITIATION FACTOR 2-ALPHA KINASE 1"/>
    <property type="match status" value="1"/>
</dbReference>
<dbReference type="STRING" id="133383.A0A1R0H8Y8"/>
<dbReference type="InterPro" id="IPR000719">
    <property type="entry name" value="Prot_kinase_dom"/>
</dbReference>
<feature type="compositionally biased region" description="Basic and acidic residues" evidence="21">
    <location>
        <begin position="1021"/>
        <end position="1033"/>
    </location>
</feature>
<sequence>MRWRWRNMGHPGTKSRIQPPGLDTDYFMSSLLQSSLRPPIPGSPCSDFDNQISEENNDSKILALDSFPNASYFSNPGEVVPRRFGSKLFYVLGTPRMLLNPEFLGDFPSSPKRNIPLFPCNNTKKIVKSTHFREHHSSITQLALISLVDILTTALGKDSVFTQAMFFSICDSLLKTGALQRKYLDLPSPLRMNFKSDLYRILLSAATSAQSLSISTQKQLVCSSNSDSGSDSSSNSISSSQKDSQSPNEDSYISNPNLRSPDSSFENFSSVSSIDGFQSTDSFSSNSGDSFAFPALSSDNMFLNTNTSFICEVDCSQSSVRDENDVSYVKIPANSSSPSELLRDGETLLLRRRSSVLEQNSSFSNNIKGVHSPSHRSSHLNSKIEPESSLNSLSSNTDGLSLIAELLKNCNTSRYAEDFYEGKRLGKGGFGEVFEVQNKLDNRLYAVKKIKIKRESTLEKTLREIKVLARLDHPNIVRYYSSWVEMIEYPKSTFRRHSRTPSKLTTDSIQNNDPLSSLRFRNRLPSTAKNFSLEETIPSGKSVAKQGFPLRDIPSLEISSDSSSLSSDIVHFHRSVKGMTPLFKNSKFKPKLQNLDGYNRDSKSYFENENSNNPDFSLKNVESPNSDAPSNDKISPFFSSKKSLYYVPNDDTDDWSDGVVFENQDLLDYDSKINSAKKSNSFPDVKNEENISTGDFLSKSTEKNKIIINKPYSSYPPDSHGTPKNISTDVFLSADVQDFYGKSFTFGQKDIDSFVLNEGLKNQNSSIPKGVSSIAEKHQKSNAHFNRRRSKSINYSISKTAPENKNHLHSIFQDKSVQNYVKSKSIHSLHQNRKNYATLFVQMQLCQSNLREYLLERNARISKNPNLYHFLIYKDVNLAVFRAITSAVKVIHSHNLIHRDLKPANVFLDFDYVLCEHCNTCSQDSNAFNFSIPNSNCQGVQWDHVFKDKSLSNNANDPCNCTRVKLIPRVGDFGLAVSSNSNPSIDNPSLAFHPLKTEPQLPSNNPPTFSQSNSQSQGQTRDSDSFHDSEKKTQHTSGVGTVTYSAPEQISSSTQNYDSKVDIYSLGIIFFELFYPFNTLMERDHVLRDLKKGIFPPSFMEKYPDYVGFINSMMSPNPDLRPTSIEVLGNRILNLSQIIDPKPPRSAENPNSPHISNDLVKVRGKPSISSKCSKEAFIQTHGQEKDHSLSLIFEKKALRSESKLTVRTDSFDIVCGMNSFSSSTGMLSYASGSSMSNTPLEYRKEENGSGKFLENSGISKSGSYTRNNIVDVKPSVVGIEEKSVETDRKELVSRGSNVGMLSLLLNSDADKVRNMPANSATQEKSPSFDQCMGNEGGFKPSSKIIPGRSSHKQNLENGAILIQPRDSKPEFIRTPSSSTGTFCGPDVEKEFKTKIAQLEAELDGKNSTIKNLEETIKKLTSKLQEYKPT</sequence>
<feature type="domain" description="Protein kinase" evidence="22">
    <location>
        <begin position="419"/>
        <end position="1133"/>
    </location>
</feature>
<dbReference type="Pfam" id="PF00069">
    <property type="entry name" value="Pkinase"/>
    <property type="match status" value="3"/>
</dbReference>
<comment type="caution">
    <text evidence="23">The sequence shown here is derived from an EMBL/GenBank/DDBJ whole genome shotgun (WGS) entry which is preliminary data.</text>
</comment>
<dbReference type="OrthoDB" id="1405469at2759"/>
<evidence type="ECO:0000256" key="11">
    <source>
        <dbReference type="ARBA" id="ARBA00023193"/>
    </source>
</evidence>
<keyword evidence="4" id="KW-0808">Transferase</keyword>
<evidence type="ECO:0000256" key="5">
    <source>
        <dbReference type="ARBA" id="ARBA00022737"/>
    </source>
</evidence>
<evidence type="ECO:0000256" key="18">
    <source>
        <dbReference type="ARBA" id="ARBA00048977"/>
    </source>
</evidence>
<comment type="catalytic activity">
    <reaction evidence="18">
        <text>L-seryl-[protein] + ATP = O-phospho-L-seryl-[protein] + ADP + H(+)</text>
        <dbReference type="Rhea" id="RHEA:17989"/>
        <dbReference type="Rhea" id="RHEA-COMP:9863"/>
        <dbReference type="Rhea" id="RHEA-COMP:11604"/>
        <dbReference type="ChEBI" id="CHEBI:15378"/>
        <dbReference type="ChEBI" id="CHEBI:29999"/>
        <dbReference type="ChEBI" id="CHEBI:30616"/>
        <dbReference type="ChEBI" id="CHEBI:83421"/>
        <dbReference type="ChEBI" id="CHEBI:456216"/>
        <dbReference type="EC" id="2.7.11.1"/>
    </reaction>
    <physiologicalReaction direction="left-to-right" evidence="18">
        <dbReference type="Rhea" id="RHEA:17990"/>
    </physiologicalReaction>
</comment>
<dbReference type="InterPro" id="IPR050339">
    <property type="entry name" value="CC_SR_Kinase"/>
</dbReference>
<feature type="compositionally biased region" description="Polar residues" evidence="21">
    <location>
        <begin position="247"/>
        <end position="258"/>
    </location>
</feature>
<evidence type="ECO:0000256" key="19">
    <source>
        <dbReference type="PROSITE-ProRule" id="PRU10141"/>
    </source>
</evidence>
<keyword evidence="11" id="KW-0652">Protein synthesis inhibitor</keyword>
<feature type="region of interest" description="Disordered" evidence="21">
    <location>
        <begin position="987"/>
        <end position="1044"/>
    </location>
</feature>
<keyword evidence="5" id="KW-0677">Repeat</keyword>
<evidence type="ECO:0000256" key="6">
    <source>
        <dbReference type="ARBA" id="ARBA00022741"/>
    </source>
</evidence>
<protein>
    <recommendedName>
        <fullName evidence="13">Eukaryotic translation initiation factor 2-alpha kinase 1</fullName>
        <ecNumber evidence="1">2.7.11.1</ecNumber>
    </recommendedName>
    <alternativeName>
        <fullName evidence="15">Heme-regulated eukaryotic initiation factor eIF-2-alpha kinase</fullName>
    </alternativeName>
    <alternativeName>
        <fullName evidence="14">Hemin-sensitive initiation factor 2-alpha kinase</fullName>
    </alternativeName>
</protein>
<feature type="compositionally biased region" description="Polar residues" evidence="21">
    <location>
        <begin position="501"/>
        <end position="515"/>
    </location>
</feature>
<keyword evidence="20" id="KW-0175">Coiled coil</keyword>
<dbReference type="InterPro" id="IPR054521">
    <property type="entry name" value="HRI2_3H"/>
</dbReference>
<reference evidence="23 24" key="1">
    <citation type="journal article" date="2016" name="Mol. Biol. Evol.">
        <title>Genome-Wide Survey of Gut Fungi (Harpellales) Reveals the First Horizontally Transferred Ubiquitin Gene from a Mosquito Host.</title>
        <authorList>
            <person name="Wang Y."/>
            <person name="White M.M."/>
            <person name="Kvist S."/>
            <person name="Moncalvo J.M."/>
        </authorList>
    </citation>
    <scope>NUCLEOTIDE SEQUENCE [LARGE SCALE GENOMIC DNA]</scope>
    <source>
        <strain evidence="23 24">ALG-7-W6</strain>
    </source>
</reference>
<feature type="compositionally biased region" description="Polar residues" evidence="21">
    <location>
        <begin position="1000"/>
        <end position="1020"/>
    </location>
</feature>
<evidence type="ECO:0000256" key="21">
    <source>
        <dbReference type="SAM" id="MobiDB-lite"/>
    </source>
</evidence>
<feature type="region of interest" description="Disordered" evidence="21">
    <location>
        <begin position="364"/>
        <end position="392"/>
    </location>
</feature>
<evidence type="ECO:0000256" key="2">
    <source>
        <dbReference type="ARBA" id="ARBA00022527"/>
    </source>
</evidence>
<dbReference type="GO" id="GO:0005737">
    <property type="term" value="C:cytoplasm"/>
    <property type="evidence" value="ECO:0007669"/>
    <property type="project" value="TreeGrafter"/>
</dbReference>
<comment type="subunit">
    <text evidence="16">Synthesized in an inactive form that binds to the N-terminal domain of CDC37. Has to be associated with a multiprotein complex containing Hsp90, CDC37 and PPP5C for maturation and activation by autophosphorylation. The phosphatase PPP5C modulates this activation. Homodimer; homodimerizes in presence of heme, forming a disulfide-linked inactive homodimer. Interacts with DELE1; binds both to full-length DELE1 and processed form of DELE1 (S-DELE1) in response to stress, leading to activate its protein kinase activity and trigger the integrated stress response (ISR).</text>
</comment>
<proteinExistence type="inferred from homology"/>
<keyword evidence="2" id="KW-0723">Serine/threonine-protein kinase</keyword>
<dbReference type="SUPFAM" id="SSF56112">
    <property type="entry name" value="Protein kinase-like (PK-like)"/>
    <property type="match status" value="1"/>
</dbReference>
<evidence type="ECO:0000256" key="15">
    <source>
        <dbReference type="ARBA" id="ARBA00042914"/>
    </source>
</evidence>
<dbReference type="GO" id="GO:0005524">
    <property type="term" value="F:ATP binding"/>
    <property type="evidence" value="ECO:0007669"/>
    <property type="project" value="UniProtKB-UniRule"/>
</dbReference>
<evidence type="ECO:0000256" key="14">
    <source>
        <dbReference type="ARBA" id="ARBA00042456"/>
    </source>
</evidence>
<evidence type="ECO:0000256" key="4">
    <source>
        <dbReference type="ARBA" id="ARBA00022679"/>
    </source>
</evidence>
<feature type="region of interest" description="Disordered" evidence="21">
    <location>
        <begin position="225"/>
        <end position="259"/>
    </location>
</feature>
<dbReference type="Pfam" id="PF22949">
    <property type="entry name" value="HRI2_3H"/>
    <property type="match status" value="1"/>
</dbReference>
<evidence type="ECO:0000256" key="8">
    <source>
        <dbReference type="ARBA" id="ARBA00022840"/>
    </source>
</evidence>
<dbReference type="SMART" id="SM00220">
    <property type="entry name" value="S_TKc"/>
    <property type="match status" value="1"/>
</dbReference>
<dbReference type="PROSITE" id="PS00108">
    <property type="entry name" value="PROTEIN_KINASE_ST"/>
    <property type="match status" value="1"/>
</dbReference>
<evidence type="ECO:0000256" key="7">
    <source>
        <dbReference type="ARBA" id="ARBA00022777"/>
    </source>
</evidence>
<keyword evidence="7 23" id="KW-0418">Kinase</keyword>
<feature type="region of interest" description="Disordered" evidence="21">
    <location>
        <begin position="497"/>
        <end position="517"/>
    </location>
</feature>
<dbReference type="GO" id="GO:0004694">
    <property type="term" value="F:eukaryotic translation initiation factor 2alpha kinase activity"/>
    <property type="evidence" value="ECO:0007669"/>
    <property type="project" value="TreeGrafter"/>
</dbReference>
<dbReference type="EC" id="2.7.11.1" evidence="1"/>
<dbReference type="Gene3D" id="1.10.510.10">
    <property type="entry name" value="Transferase(Phosphotransferase) domain 1"/>
    <property type="match status" value="1"/>
</dbReference>
<comment type="catalytic activity">
    <reaction evidence="17">
        <text>L-threonyl-[protein] + ATP = O-phospho-L-threonyl-[protein] + ADP + H(+)</text>
        <dbReference type="Rhea" id="RHEA:46608"/>
        <dbReference type="Rhea" id="RHEA-COMP:11060"/>
        <dbReference type="Rhea" id="RHEA-COMP:11605"/>
        <dbReference type="ChEBI" id="CHEBI:15378"/>
        <dbReference type="ChEBI" id="CHEBI:30013"/>
        <dbReference type="ChEBI" id="CHEBI:30616"/>
        <dbReference type="ChEBI" id="CHEBI:61977"/>
        <dbReference type="ChEBI" id="CHEBI:456216"/>
        <dbReference type="EC" id="2.7.11.1"/>
    </reaction>
    <physiologicalReaction direction="left-to-right" evidence="17">
        <dbReference type="Rhea" id="RHEA:46609"/>
    </physiologicalReaction>
</comment>
<dbReference type="Proteomes" id="UP000187455">
    <property type="component" value="Unassembled WGS sequence"/>
</dbReference>
<keyword evidence="10" id="KW-1015">Disulfide bond</keyword>
<dbReference type="GO" id="GO:0005634">
    <property type="term" value="C:nucleus"/>
    <property type="evidence" value="ECO:0007669"/>
    <property type="project" value="TreeGrafter"/>
</dbReference>
<keyword evidence="3" id="KW-0597">Phosphoprotein</keyword>
<evidence type="ECO:0000256" key="17">
    <source>
        <dbReference type="ARBA" id="ARBA00048659"/>
    </source>
</evidence>
<evidence type="ECO:0000256" key="3">
    <source>
        <dbReference type="ARBA" id="ARBA00022553"/>
    </source>
</evidence>
<evidence type="ECO:0000256" key="12">
    <source>
        <dbReference type="ARBA" id="ARBA00037982"/>
    </source>
</evidence>
<feature type="compositionally biased region" description="Polar residues" evidence="21">
    <location>
        <begin position="1035"/>
        <end position="1044"/>
    </location>
</feature>
<gene>
    <name evidence="23" type="ORF">AYI68_g175</name>
</gene>
<feature type="binding site" evidence="19">
    <location>
        <position position="449"/>
    </location>
    <ligand>
        <name>ATP</name>
        <dbReference type="ChEBI" id="CHEBI:30616"/>
    </ligand>
</feature>
<evidence type="ECO:0000256" key="1">
    <source>
        <dbReference type="ARBA" id="ARBA00012513"/>
    </source>
</evidence>
<dbReference type="PANTHER" id="PTHR11042">
    <property type="entry name" value="EUKARYOTIC TRANSLATION INITIATION FACTOR 2-ALPHA KINASE EIF2-ALPHA KINASE -RELATED"/>
    <property type="match status" value="1"/>
</dbReference>
<feature type="region of interest" description="Disordered" evidence="21">
    <location>
        <begin position="599"/>
        <end position="634"/>
    </location>
</feature>
<dbReference type="GO" id="GO:0003743">
    <property type="term" value="F:translation initiation factor activity"/>
    <property type="evidence" value="ECO:0007669"/>
    <property type="project" value="UniProtKB-KW"/>
</dbReference>
<feature type="compositionally biased region" description="Low complexity" evidence="21">
    <location>
        <begin position="225"/>
        <end position="246"/>
    </location>
</feature>
<keyword evidence="24" id="KW-1185">Reference proteome</keyword>
<dbReference type="PROSITE" id="PS00107">
    <property type="entry name" value="PROTEIN_KINASE_ATP"/>
    <property type="match status" value="1"/>
</dbReference>
<keyword evidence="9" id="KW-0832">Ubl conjugation</keyword>
<dbReference type="EMBL" id="LSSL01000052">
    <property type="protein sequence ID" value="OLY85640.1"/>
    <property type="molecule type" value="Genomic_DNA"/>
</dbReference>
<dbReference type="PROSITE" id="PS50011">
    <property type="entry name" value="PROTEIN_KINASE_DOM"/>
    <property type="match status" value="1"/>
</dbReference>
<keyword evidence="8 19" id="KW-0067">ATP-binding</keyword>
<evidence type="ECO:0000313" key="24">
    <source>
        <dbReference type="Proteomes" id="UP000187455"/>
    </source>
</evidence>
<name>A0A1R0H8Y8_9FUNG</name>
<keyword evidence="23" id="KW-0648">Protein biosynthesis</keyword>
<evidence type="ECO:0000259" key="22">
    <source>
        <dbReference type="PROSITE" id="PS50011"/>
    </source>
</evidence>
<evidence type="ECO:0000256" key="16">
    <source>
        <dbReference type="ARBA" id="ARBA00046654"/>
    </source>
</evidence>
<dbReference type="InterPro" id="IPR011009">
    <property type="entry name" value="Kinase-like_dom_sf"/>
</dbReference>
<keyword evidence="23" id="KW-0396">Initiation factor</keyword>
<keyword evidence="6 19" id="KW-0547">Nucleotide-binding</keyword>
<evidence type="ECO:0000313" key="23">
    <source>
        <dbReference type="EMBL" id="OLY85640.1"/>
    </source>
</evidence>
<evidence type="ECO:0000256" key="9">
    <source>
        <dbReference type="ARBA" id="ARBA00022843"/>
    </source>
</evidence>
<feature type="compositionally biased region" description="Polar residues" evidence="21">
    <location>
        <begin position="607"/>
        <end position="634"/>
    </location>
</feature>
<evidence type="ECO:0000256" key="13">
    <source>
        <dbReference type="ARBA" id="ARBA00040433"/>
    </source>
</evidence>
<evidence type="ECO:0000256" key="20">
    <source>
        <dbReference type="SAM" id="Coils"/>
    </source>
</evidence>
<comment type="similarity">
    <text evidence="12">Belongs to the protein kinase superfamily. Ser/Thr protein kinase family. GCN2 subfamily.</text>
</comment>
<feature type="coiled-coil region" evidence="20">
    <location>
        <begin position="1388"/>
        <end position="1429"/>
    </location>
</feature>
<dbReference type="GO" id="GO:0017148">
    <property type="term" value="P:negative regulation of translation"/>
    <property type="evidence" value="ECO:0007669"/>
    <property type="project" value="UniProtKB-KW"/>
</dbReference>
<dbReference type="InterPro" id="IPR008271">
    <property type="entry name" value="Ser/Thr_kinase_AS"/>
</dbReference>
<accession>A0A1R0H8Y8</accession>
<organism evidence="23 24">
    <name type="scientific">Smittium mucronatum</name>
    <dbReference type="NCBI Taxonomy" id="133383"/>
    <lineage>
        <taxon>Eukaryota</taxon>
        <taxon>Fungi</taxon>
        <taxon>Fungi incertae sedis</taxon>
        <taxon>Zoopagomycota</taxon>
        <taxon>Kickxellomycotina</taxon>
        <taxon>Harpellomycetes</taxon>
        <taxon>Harpellales</taxon>
        <taxon>Legeriomycetaceae</taxon>
        <taxon>Smittium</taxon>
    </lineage>
</organism>
<evidence type="ECO:0000256" key="10">
    <source>
        <dbReference type="ARBA" id="ARBA00023157"/>
    </source>
</evidence>
<dbReference type="Gene3D" id="3.30.200.20">
    <property type="entry name" value="Phosphorylase Kinase, domain 1"/>
    <property type="match status" value="1"/>
</dbReference>